<feature type="transmembrane region" description="Helical" evidence="2">
    <location>
        <begin position="47"/>
        <end position="71"/>
    </location>
</feature>
<evidence type="ECO:0000313" key="4">
    <source>
        <dbReference type="EMBL" id="QIS13458.1"/>
    </source>
</evidence>
<dbReference type="PANTHER" id="PTHR30487">
    <property type="entry name" value="TYPE 4 PREPILIN-LIKE PROTEINS LEADER PEPTIDE-PROCESSING ENZYME"/>
    <property type="match status" value="1"/>
</dbReference>
<dbReference type="Gene3D" id="1.20.120.1220">
    <property type="match status" value="1"/>
</dbReference>
<accession>A0A6G9YJU5</accession>
<dbReference type="EMBL" id="CP046172">
    <property type="protein sequence ID" value="QIS13458.1"/>
    <property type="molecule type" value="Genomic_DNA"/>
</dbReference>
<keyword evidence="5" id="KW-1185">Reference proteome</keyword>
<protein>
    <submittedName>
        <fullName evidence="4">Prepilin peptidase</fullName>
    </submittedName>
</protein>
<organism evidence="4 5">
    <name type="scientific">Nocardia arthritidis</name>
    <dbReference type="NCBI Taxonomy" id="228602"/>
    <lineage>
        <taxon>Bacteria</taxon>
        <taxon>Bacillati</taxon>
        <taxon>Actinomycetota</taxon>
        <taxon>Actinomycetes</taxon>
        <taxon>Mycobacteriales</taxon>
        <taxon>Nocardiaceae</taxon>
        <taxon>Nocardia</taxon>
    </lineage>
</organism>
<sequence length="153" mass="15233">MTRLKGMSSVAFAALVLWCAVLSVIDIRERRLPNALTGAGALGVLGYALYTAQFTAALVGAALLALPYLAVHLVTPTGFGAGDVKLAVGLGGAAMLGGARALALAAVAAPVLTALIGTILLIRRRVTGGAAPGPIPHGPAMCLATVSAILLVR</sequence>
<evidence type="ECO:0000256" key="1">
    <source>
        <dbReference type="ARBA" id="ARBA00005801"/>
    </source>
</evidence>
<dbReference type="AlphaFoldDB" id="A0A6G9YJU5"/>
<dbReference type="InterPro" id="IPR050882">
    <property type="entry name" value="Prepilin_peptidase/N-MTase"/>
</dbReference>
<dbReference type="Pfam" id="PF01478">
    <property type="entry name" value="Peptidase_A24"/>
    <property type="match status" value="1"/>
</dbReference>
<name>A0A6G9YJU5_9NOCA</name>
<evidence type="ECO:0000259" key="3">
    <source>
        <dbReference type="Pfam" id="PF01478"/>
    </source>
</evidence>
<gene>
    <name evidence="4" type="ORF">F5544_28025</name>
</gene>
<feature type="domain" description="Prepilin type IV endopeptidase peptidase" evidence="3">
    <location>
        <begin position="14"/>
        <end position="116"/>
    </location>
</feature>
<dbReference type="KEGG" id="nah:F5544_28025"/>
<evidence type="ECO:0000313" key="5">
    <source>
        <dbReference type="Proteomes" id="UP000503540"/>
    </source>
</evidence>
<reference evidence="4 5" key="1">
    <citation type="journal article" date="2019" name="ACS Chem. Biol.">
        <title>Identification and Mobilization of a Cryptic Antibiotic Biosynthesis Gene Locus from a Human-Pathogenic Nocardia Isolate.</title>
        <authorList>
            <person name="Herisse M."/>
            <person name="Ishida K."/>
            <person name="Porter J.L."/>
            <person name="Howden B."/>
            <person name="Hertweck C."/>
            <person name="Stinear T.P."/>
            <person name="Pidot S.J."/>
        </authorList>
    </citation>
    <scope>NUCLEOTIDE SEQUENCE [LARGE SCALE GENOMIC DNA]</scope>
    <source>
        <strain evidence="4 5">AUSMDU00012717</strain>
    </source>
</reference>
<dbReference type="Proteomes" id="UP000503540">
    <property type="component" value="Chromosome"/>
</dbReference>
<keyword evidence="2" id="KW-1133">Transmembrane helix</keyword>
<dbReference type="GO" id="GO:0005886">
    <property type="term" value="C:plasma membrane"/>
    <property type="evidence" value="ECO:0007669"/>
    <property type="project" value="TreeGrafter"/>
</dbReference>
<keyword evidence="2" id="KW-0472">Membrane</keyword>
<dbReference type="GO" id="GO:0004190">
    <property type="term" value="F:aspartic-type endopeptidase activity"/>
    <property type="evidence" value="ECO:0007669"/>
    <property type="project" value="InterPro"/>
</dbReference>
<evidence type="ECO:0000256" key="2">
    <source>
        <dbReference type="SAM" id="Phobius"/>
    </source>
</evidence>
<dbReference type="GO" id="GO:0006465">
    <property type="term" value="P:signal peptide processing"/>
    <property type="evidence" value="ECO:0007669"/>
    <property type="project" value="TreeGrafter"/>
</dbReference>
<keyword evidence="2" id="KW-0812">Transmembrane</keyword>
<comment type="similarity">
    <text evidence="1">Belongs to the peptidase A24 family.</text>
</comment>
<proteinExistence type="inferred from homology"/>
<feature type="transmembrane region" description="Helical" evidence="2">
    <location>
        <begin position="101"/>
        <end position="122"/>
    </location>
</feature>
<dbReference type="InterPro" id="IPR000045">
    <property type="entry name" value="Prepilin_IV_endopep_pep"/>
</dbReference>
<dbReference type="PANTHER" id="PTHR30487:SF0">
    <property type="entry name" value="PREPILIN LEADER PEPTIDASE_N-METHYLTRANSFERASE-RELATED"/>
    <property type="match status" value="1"/>
</dbReference>